<evidence type="ECO:0000256" key="9">
    <source>
        <dbReference type="RuleBase" id="RU004006"/>
    </source>
</evidence>
<keyword evidence="5 7" id="KW-0687">Ribonucleoprotein</keyword>
<keyword evidence="3 7" id="KW-0694">RNA-binding</keyword>
<protein>
    <recommendedName>
        <fullName evidence="6 7">Large ribosomal subunit protein uL22</fullName>
    </recommendedName>
</protein>
<comment type="function">
    <text evidence="7 10">This protein binds specifically to 23S rRNA; its binding is stimulated by other ribosomal proteins, e.g., L4, L17, and L20. It is important during the early stages of 50S assembly. It makes multiple contacts with different domains of the 23S rRNA in the assembled 50S subunit and ribosome.</text>
</comment>
<evidence type="ECO:0000313" key="11">
    <source>
        <dbReference type="EMBL" id="CCF82279.1"/>
    </source>
</evidence>
<dbReference type="Proteomes" id="UP000004221">
    <property type="component" value="Unassembled WGS sequence"/>
</dbReference>
<evidence type="ECO:0000256" key="7">
    <source>
        <dbReference type="HAMAP-Rule" id="MF_01331"/>
    </source>
</evidence>
<dbReference type="CDD" id="cd00336">
    <property type="entry name" value="Ribosomal_L22"/>
    <property type="match status" value="1"/>
</dbReference>
<dbReference type="InterPro" id="IPR036394">
    <property type="entry name" value="Ribosomal_uL22_sf"/>
</dbReference>
<dbReference type="GO" id="GO:0006412">
    <property type="term" value="P:translation"/>
    <property type="evidence" value="ECO:0007669"/>
    <property type="project" value="UniProtKB-UniRule"/>
</dbReference>
<evidence type="ECO:0000256" key="2">
    <source>
        <dbReference type="ARBA" id="ARBA00022730"/>
    </source>
</evidence>
<dbReference type="Pfam" id="PF00237">
    <property type="entry name" value="Ribosomal_L22"/>
    <property type="match status" value="1"/>
</dbReference>
<evidence type="ECO:0000256" key="3">
    <source>
        <dbReference type="ARBA" id="ARBA00022884"/>
    </source>
</evidence>
<dbReference type="OrthoDB" id="9805969at2"/>
<dbReference type="PROSITE" id="PS00464">
    <property type="entry name" value="RIBOSOMAL_L22"/>
    <property type="match status" value="1"/>
</dbReference>
<accession>I4EC67</accession>
<evidence type="ECO:0000256" key="1">
    <source>
        <dbReference type="ARBA" id="ARBA00009451"/>
    </source>
</evidence>
<sequence length="112" mass="12335">MEVTAKARGLGVSARKARLVVDAVRGKSVPEALAILRFLPQKSAKDIAKVVKSAAANAEHNYDLDPDALFVKYIYADEGPTLKRWRARARGRVNQRLKRTAHVTVIVEEKGA</sequence>
<dbReference type="InterPro" id="IPR018260">
    <property type="entry name" value="Ribosomal_uL22_CS"/>
</dbReference>
<evidence type="ECO:0000256" key="4">
    <source>
        <dbReference type="ARBA" id="ARBA00022980"/>
    </source>
</evidence>
<gene>
    <name evidence="7 11" type="primary">rplV</name>
    <name evidence="11" type="ORF">NITHO_10014</name>
</gene>
<comment type="caution">
    <text evidence="11">The sequence shown here is derived from an EMBL/GenBank/DDBJ whole genome shotgun (WGS) entry which is preliminary data.</text>
</comment>
<dbReference type="PANTHER" id="PTHR13501:SF8">
    <property type="entry name" value="LARGE RIBOSOMAL SUBUNIT PROTEIN UL22M"/>
    <property type="match status" value="1"/>
</dbReference>
<dbReference type="SUPFAM" id="SSF54843">
    <property type="entry name" value="Ribosomal protein L22"/>
    <property type="match status" value="1"/>
</dbReference>
<name>I4EC67_9BACT</name>
<dbReference type="GO" id="GO:0019843">
    <property type="term" value="F:rRNA binding"/>
    <property type="evidence" value="ECO:0007669"/>
    <property type="project" value="UniProtKB-UniRule"/>
</dbReference>
<evidence type="ECO:0000256" key="6">
    <source>
        <dbReference type="ARBA" id="ARBA00035207"/>
    </source>
</evidence>
<dbReference type="InterPro" id="IPR047867">
    <property type="entry name" value="Ribosomal_uL22_bac/org-type"/>
</dbReference>
<evidence type="ECO:0000256" key="10">
    <source>
        <dbReference type="RuleBase" id="RU004008"/>
    </source>
</evidence>
<proteinExistence type="inferred from homology"/>
<comment type="similarity">
    <text evidence="1 7 8">Belongs to the universal ribosomal protein uL22 family.</text>
</comment>
<evidence type="ECO:0000256" key="5">
    <source>
        <dbReference type="ARBA" id="ARBA00023274"/>
    </source>
</evidence>
<organism evidence="11 12">
    <name type="scientific">Nitrolancea hollandica Lb</name>
    <dbReference type="NCBI Taxonomy" id="1129897"/>
    <lineage>
        <taxon>Bacteria</taxon>
        <taxon>Pseudomonadati</taxon>
        <taxon>Thermomicrobiota</taxon>
        <taxon>Thermomicrobia</taxon>
        <taxon>Sphaerobacterales</taxon>
        <taxon>Sphaerobacterineae</taxon>
        <taxon>Sphaerobacteraceae</taxon>
        <taxon>Nitrolancea</taxon>
    </lineage>
</organism>
<reference evidence="11 12" key="1">
    <citation type="journal article" date="2012" name="ISME J.">
        <title>Nitrification expanded: discovery, physiology and genomics of a nitrite-oxidizing bacterium from the phylum Chloroflexi.</title>
        <authorList>
            <person name="Sorokin D.Y."/>
            <person name="Lucker S."/>
            <person name="Vejmelkova D."/>
            <person name="Kostrikina N.A."/>
            <person name="Kleerebezem R."/>
            <person name="Rijpstra W.I."/>
            <person name="Damste J.S."/>
            <person name="Le Paslier D."/>
            <person name="Muyzer G."/>
            <person name="Wagner M."/>
            <person name="van Loosdrecht M.C."/>
            <person name="Daims H."/>
        </authorList>
    </citation>
    <scope>NUCLEOTIDE SEQUENCE [LARGE SCALE GENOMIC DNA]</scope>
    <source>
        <strain evidence="12">none</strain>
    </source>
</reference>
<evidence type="ECO:0000313" key="12">
    <source>
        <dbReference type="Proteomes" id="UP000004221"/>
    </source>
</evidence>
<dbReference type="GO" id="GO:0022625">
    <property type="term" value="C:cytosolic large ribosomal subunit"/>
    <property type="evidence" value="ECO:0007669"/>
    <property type="project" value="TreeGrafter"/>
</dbReference>
<keyword evidence="4 7" id="KW-0689">Ribosomal protein</keyword>
<comment type="function">
    <text evidence="7">The globular domain of the protein is located near the polypeptide exit tunnel on the outside of the subunit, while an extended beta-hairpin is found that lines the wall of the exit tunnel in the center of the 70S ribosome.</text>
</comment>
<dbReference type="HAMAP" id="MF_01331_B">
    <property type="entry name" value="Ribosomal_uL22_B"/>
    <property type="match status" value="1"/>
</dbReference>
<dbReference type="AlphaFoldDB" id="I4EC67"/>
<dbReference type="PANTHER" id="PTHR13501">
    <property type="entry name" value="CHLOROPLAST 50S RIBOSOMAL PROTEIN L22-RELATED"/>
    <property type="match status" value="1"/>
</dbReference>
<keyword evidence="2 7" id="KW-0699">rRNA-binding</keyword>
<evidence type="ECO:0000256" key="8">
    <source>
        <dbReference type="RuleBase" id="RU004005"/>
    </source>
</evidence>
<dbReference type="NCBIfam" id="TIGR01044">
    <property type="entry name" value="rplV_bact"/>
    <property type="match status" value="1"/>
</dbReference>
<dbReference type="InterPro" id="IPR005727">
    <property type="entry name" value="Ribosomal_uL22_bac/chlpt-type"/>
</dbReference>
<dbReference type="Gene3D" id="3.90.470.10">
    <property type="entry name" value="Ribosomal protein L22/L17"/>
    <property type="match status" value="1"/>
</dbReference>
<comment type="subunit">
    <text evidence="7 9">Part of the 50S ribosomal subunit.</text>
</comment>
<dbReference type="RefSeq" id="WP_008474382.1">
    <property type="nucleotide sequence ID" value="NZ_CAGS01000001.1"/>
</dbReference>
<dbReference type="EMBL" id="CAGS01000001">
    <property type="protein sequence ID" value="CCF82279.1"/>
    <property type="molecule type" value="Genomic_DNA"/>
</dbReference>
<dbReference type="GO" id="GO:0003735">
    <property type="term" value="F:structural constituent of ribosome"/>
    <property type="evidence" value="ECO:0007669"/>
    <property type="project" value="InterPro"/>
</dbReference>
<keyword evidence="12" id="KW-1185">Reference proteome</keyword>
<dbReference type="InterPro" id="IPR001063">
    <property type="entry name" value="Ribosomal_uL22"/>
</dbReference>